<keyword evidence="1" id="KW-0472">Membrane</keyword>
<evidence type="ECO:0000256" key="1">
    <source>
        <dbReference type="SAM" id="Phobius"/>
    </source>
</evidence>
<feature type="transmembrane region" description="Helical" evidence="1">
    <location>
        <begin position="53"/>
        <end position="73"/>
    </location>
</feature>
<feature type="transmembrane region" description="Helical" evidence="1">
    <location>
        <begin position="17"/>
        <end position="41"/>
    </location>
</feature>
<keyword evidence="1" id="KW-0812">Transmembrane</keyword>
<feature type="transmembrane region" description="Helical" evidence="1">
    <location>
        <begin position="129"/>
        <end position="155"/>
    </location>
</feature>
<accession>A0A9N9A120</accession>
<dbReference type="Proteomes" id="UP000789572">
    <property type="component" value="Unassembled WGS sequence"/>
</dbReference>
<comment type="caution">
    <text evidence="2">The sequence shown here is derived from an EMBL/GenBank/DDBJ whole genome shotgun (WGS) entry which is preliminary data.</text>
</comment>
<dbReference type="OrthoDB" id="2332646at2759"/>
<sequence length="220" mass="24157">MVINLCRVIIGSPEDRWYWFSFFLLIAIYPTALVGSIIDLGRQFYPSDEWNNHLFKIAAGTLASFDLANLIFAGLTARNSLSVPFIYAATIKMVDVCAGVLAFVYAFFPVMTIRTQNNKRRVNASTAAVGVWYTAVIGTMALVYIVVFSVILALGGPEGKTWYVGFAFDSIIRSITTLAVALPPPKTVIPALKNRIFGRGMMSLAIRERGVVSTGIIVEM</sequence>
<name>A0A9N9A120_9GLOM</name>
<proteinExistence type="predicted"/>
<keyword evidence="1" id="KW-1133">Transmembrane helix</keyword>
<evidence type="ECO:0000313" key="2">
    <source>
        <dbReference type="EMBL" id="CAG8513366.1"/>
    </source>
</evidence>
<dbReference type="EMBL" id="CAJVPJ010000337">
    <property type="protein sequence ID" value="CAG8513366.1"/>
    <property type="molecule type" value="Genomic_DNA"/>
</dbReference>
<feature type="transmembrane region" description="Helical" evidence="1">
    <location>
        <begin position="85"/>
        <end position="108"/>
    </location>
</feature>
<evidence type="ECO:0000313" key="3">
    <source>
        <dbReference type="Proteomes" id="UP000789572"/>
    </source>
</evidence>
<dbReference type="AlphaFoldDB" id="A0A9N9A120"/>
<reference evidence="2" key="1">
    <citation type="submission" date="2021-06" db="EMBL/GenBank/DDBJ databases">
        <authorList>
            <person name="Kallberg Y."/>
            <person name="Tangrot J."/>
            <person name="Rosling A."/>
        </authorList>
    </citation>
    <scope>NUCLEOTIDE SEQUENCE</scope>
    <source>
        <strain evidence="2">IA702</strain>
    </source>
</reference>
<gene>
    <name evidence="2" type="ORF">POCULU_LOCUS3188</name>
</gene>
<feature type="transmembrane region" description="Helical" evidence="1">
    <location>
        <begin position="161"/>
        <end position="182"/>
    </location>
</feature>
<organism evidence="2 3">
    <name type="scientific">Paraglomus occultum</name>
    <dbReference type="NCBI Taxonomy" id="144539"/>
    <lineage>
        <taxon>Eukaryota</taxon>
        <taxon>Fungi</taxon>
        <taxon>Fungi incertae sedis</taxon>
        <taxon>Mucoromycota</taxon>
        <taxon>Glomeromycotina</taxon>
        <taxon>Glomeromycetes</taxon>
        <taxon>Paraglomerales</taxon>
        <taxon>Paraglomeraceae</taxon>
        <taxon>Paraglomus</taxon>
    </lineage>
</organism>
<protein>
    <submittedName>
        <fullName evidence="2">6122_t:CDS:1</fullName>
    </submittedName>
</protein>
<keyword evidence="3" id="KW-1185">Reference proteome</keyword>